<feature type="domain" description="HTH cro/C1-type" evidence="1">
    <location>
        <begin position="41"/>
        <end position="95"/>
    </location>
</feature>
<protein>
    <submittedName>
        <fullName evidence="2">DNA-binding helix-turn-helix protein</fullName>
    </submittedName>
</protein>
<dbReference type="GO" id="GO:0003677">
    <property type="term" value="F:DNA binding"/>
    <property type="evidence" value="ECO:0007669"/>
    <property type="project" value="UniProtKB-KW"/>
</dbReference>
<dbReference type="InterPro" id="IPR010982">
    <property type="entry name" value="Lambda_DNA-bd_dom_sf"/>
</dbReference>
<dbReference type="Proteomes" id="UP000016608">
    <property type="component" value="Unassembled WGS sequence"/>
</dbReference>
<dbReference type="CDD" id="cd00093">
    <property type="entry name" value="HTH_XRE"/>
    <property type="match status" value="1"/>
</dbReference>
<dbReference type="PROSITE" id="PS50943">
    <property type="entry name" value="HTH_CROC1"/>
    <property type="match status" value="1"/>
</dbReference>
<proteinExistence type="predicted"/>
<dbReference type="SMART" id="SM00530">
    <property type="entry name" value="HTH_XRE"/>
    <property type="match status" value="1"/>
</dbReference>
<evidence type="ECO:0000313" key="3">
    <source>
        <dbReference type="Proteomes" id="UP000016608"/>
    </source>
</evidence>
<dbReference type="AlphaFoldDB" id="U2RPT8"/>
<sequence length="137" mass="16120">MIYILLLYRGEFMESKIKTSSNNSYLRKSQKPLYIDMGKRLRILRIELNYTQEQMAEILEMSSAYYGKIERGIHGLSLDKLVIVNKKLDIDINYLLTGVKRGDFSLDKVLMECPRTKRYDIEQLIKHALNLVRDVDN</sequence>
<dbReference type="Gene3D" id="1.10.260.40">
    <property type="entry name" value="lambda repressor-like DNA-binding domains"/>
    <property type="match status" value="1"/>
</dbReference>
<keyword evidence="2" id="KW-0238">DNA-binding</keyword>
<dbReference type="SUPFAM" id="SSF47413">
    <property type="entry name" value="lambda repressor-like DNA-binding domains"/>
    <property type="match status" value="1"/>
</dbReference>
<evidence type="ECO:0000259" key="1">
    <source>
        <dbReference type="PROSITE" id="PS50943"/>
    </source>
</evidence>
<organism evidence="2 3">
    <name type="scientific">Eubacterium ramulus ATCC 29099</name>
    <dbReference type="NCBI Taxonomy" id="1256908"/>
    <lineage>
        <taxon>Bacteria</taxon>
        <taxon>Bacillati</taxon>
        <taxon>Bacillota</taxon>
        <taxon>Clostridia</taxon>
        <taxon>Eubacteriales</taxon>
        <taxon>Eubacteriaceae</taxon>
        <taxon>Eubacterium</taxon>
    </lineage>
</organism>
<keyword evidence="3" id="KW-1185">Reference proteome</keyword>
<dbReference type="Pfam" id="PF01381">
    <property type="entry name" value="HTH_3"/>
    <property type="match status" value="1"/>
</dbReference>
<dbReference type="HOGENOM" id="CLU_066192_17_10_9"/>
<accession>U2RPT8</accession>
<evidence type="ECO:0000313" key="2">
    <source>
        <dbReference type="EMBL" id="ERK52732.1"/>
    </source>
</evidence>
<dbReference type="InterPro" id="IPR001387">
    <property type="entry name" value="Cro/C1-type_HTH"/>
</dbReference>
<comment type="caution">
    <text evidence="2">The sequence shown here is derived from an EMBL/GenBank/DDBJ whole genome shotgun (WGS) entry which is preliminary data.</text>
</comment>
<gene>
    <name evidence="2" type="ORF">HMPREF0373_00011</name>
</gene>
<name>U2RPT8_EUBRA</name>
<dbReference type="eggNOG" id="COG1396">
    <property type="taxonomic scope" value="Bacteria"/>
</dbReference>
<reference evidence="2 3" key="1">
    <citation type="submission" date="2013-06" db="EMBL/GenBank/DDBJ databases">
        <authorList>
            <person name="Weinstock G."/>
            <person name="Sodergren E."/>
            <person name="Lobos E.A."/>
            <person name="Fulton L."/>
            <person name="Fulton R."/>
            <person name="Courtney L."/>
            <person name="Fronick C."/>
            <person name="O'Laughlin M."/>
            <person name="Godfrey J."/>
            <person name="Wilson R.M."/>
            <person name="Miner T."/>
            <person name="Farmer C."/>
            <person name="Delehaunty K."/>
            <person name="Cordes M."/>
            <person name="Minx P."/>
            <person name="Tomlinson C."/>
            <person name="Chen J."/>
            <person name="Wollam A."/>
            <person name="Pepin K.H."/>
            <person name="Bhonagiri V."/>
            <person name="Zhang X."/>
            <person name="Warren W."/>
            <person name="Mitreva M."/>
            <person name="Mardis E.R."/>
            <person name="Wilson R.K."/>
        </authorList>
    </citation>
    <scope>NUCLEOTIDE SEQUENCE [LARGE SCALE GENOMIC DNA]</scope>
    <source>
        <strain evidence="2 3">ATCC 29099</strain>
    </source>
</reference>
<dbReference type="EMBL" id="AWVJ01000001">
    <property type="protein sequence ID" value="ERK52732.1"/>
    <property type="molecule type" value="Genomic_DNA"/>
</dbReference>